<dbReference type="Proteomes" id="UP000439903">
    <property type="component" value="Unassembled WGS sequence"/>
</dbReference>
<comment type="caution">
    <text evidence="1">The sequence shown here is derived from an EMBL/GenBank/DDBJ whole genome shotgun (WGS) entry which is preliminary data.</text>
</comment>
<protein>
    <submittedName>
        <fullName evidence="1">Small GTP-binding protein</fullName>
    </submittedName>
</protein>
<evidence type="ECO:0000313" key="2">
    <source>
        <dbReference type="Proteomes" id="UP000439903"/>
    </source>
</evidence>
<dbReference type="Gene3D" id="3.80.10.10">
    <property type="entry name" value="Ribonuclease Inhibitor"/>
    <property type="match status" value="1"/>
</dbReference>
<evidence type="ECO:0000313" key="1">
    <source>
        <dbReference type="EMBL" id="KAF0333012.1"/>
    </source>
</evidence>
<gene>
    <name evidence="1" type="ORF">F8M41_017567</name>
</gene>
<dbReference type="SUPFAM" id="SSF52047">
    <property type="entry name" value="RNI-like"/>
    <property type="match status" value="1"/>
</dbReference>
<feature type="non-terminal residue" evidence="1">
    <location>
        <position position="223"/>
    </location>
</feature>
<dbReference type="EMBL" id="WTPW01004054">
    <property type="protein sequence ID" value="KAF0333012.1"/>
    <property type="molecule type" value="Genomic_DNA"/>
</dbReference>
<sequence length="223" mass="25839">MPSCKSSMVQNYCTNIMEQTDRYFGDKRVIRIYLFALNVEEQALLIPFNIILPKNYPKPLFEYSTYTTSIGFYLTEGIENWLIDEGYGTDNSHYSIIIDYERVDDDDEPVNAVKCSLIKMLLRTSKKIKYFSLTKTNNKLIFENLYTNTTITELSIEDIHFDSAEIKELMEYISKNTILTFLDLSNNYLGPEGGKTLSDAICKNTTLNIYCNQFDFKRAKALT</sequence>
<dbReference type="OrthoDB" id="2492062at2759"/>
<proteinExistence type="predicted"/>
<reference evidence="1 2" key="1">
    <citation type="journal article" date="2019" name="Environ. Microbiol.">
        <title>At the nexus of three kingdoms: the genome of the mycorrhizal fungus Gigaspora margarita provides insights into plant, endobacterial and fungal interactions.</title>
        <authorList>
            <person name="Venice F."/>
            <person name="Ghignone S."/>
            <person name="Salvioli di Fossalunga A."/>
            <person name="Amselem J."/>
            <person name="Novero M."/>
            <person name="Xianan X."/>
            <person name="Sedzielewska Toro K."/>
            <person name="Morin E."/>
            <person name="Lipzen A."/>
            <person name="Grigoriev I.V."/>
            <person name="Henrissat B."/>
            <person name="Martin F.M."/>
            <person name="Bonfante P."/>
        </authorList>
    </citation>
    <scope>NUCLEOTIDE SEQUENCE [LARGE SCALE GENOMIC DNA]</scope>
    <source>
        <strain evidence="1 2">BEG34</strain>
    </source>
</reference>
<dbReference type="InterPro" id="IPR032675">
    <property type="entry name" value="LRR_dom_sf"/>
</dbReference>
<keyword evidence="2" id="KW-1185">Reference proteome</keyword>
<name>A0A8H3WV88_GIGMA</name>
<organism evidence="1 2">
    <name type="scientific">Gigaspora margarita</name>
    <dbReference type="NCBI Taxonomy" id="4874"/>
    <lineage>
        <taxon>Eukaryota</taxon>
        <taxon>Fungi</taxon>
        <taxon>Fungi incertae sedis</taxon>
        <taxon>Mucoromycota</taxon>
        <taxon>Glomeromycotina</taxon>
        <taxon>Glomeromycetes</taxon>
        <taxon>Diversisporales</taxon>
        <taxon>Gigasporaceae</taxon>
        <taxon>Gigaspora</taxon>
    </lineage>
</organism>
<dbReference type="AlphaFoldDB" id="A0A8H3WV88"/>
<accession>A0A8H3WV88</accession>